<dbReference type="EMBL" id="JBJJXI010000108">
    <property type="protein sequence ID" value="KAL3391638.1"/>
    <property type="molecule type" value="Genomic_DNA"/>
</dbReference>
<dbReference type="PANTHER" id="PTHR11012:SF48">
    <property type="entry name" value="CHK KINASE-LIKE DOMAIN-CONTAINING PROTEIN-RELATED"/>
    <property type="match status" value="1"/>
</dbReference>
<dbReference type="SMART" id="SM00587">
    <property type="entry name" value="CHK"/>
    <property type="match status" value="1"/>
</dbReference>
<dbReference type="Pfam" id="PF02958">
    <property type="entry name" value="EcKL"/>
    <property type="match status" value="2"/>
</dbReference>
<keyword evidence="3" id="KW-1185">Reference proteome</keyword>
<feature type="domain" description="CHK kinase-like" evidence="1">
    <location>
        <begin position="123"/>
        <end position="280"/>
    </location>
</feature>
<dbReference type="AlphaFoldDB" id="A0ABD2WFH4"/>
<name>A0ABD2WFH4_9HYME</name>
<accession>A0ABD2WFH4</accession>
<dbReference type="SUPFAM" id="SSF56112">
    <property type="entry name" value="Protein kinase-like (PK-like)"/>
    <property type="match status" value="1"/>
</dbReference>
<dbReference type="Gene3D" id="3.90.1200.10">
    <property type="match status" value="1"/>
</dbReference>
<dbReference type="InterPro" id="IPR004119">
    <property type="entry name" value="EcKL"/>
</dbReference>
<protein>
    <recommendedName>
        <fullName evidence="1">CHK kinase-like domain-containing protein</fullName>
    </recommendedName>
</protein>
<evidence type="ECO:0000259" key="1">
    <source>
        <dbReference type="SMART" id="SM00587"/>
    </source>
</evidence>
<dbReference type="PANTHER" id="PTHR11012">
    <property type="entry name" value="PROTEIN KINASE-LIKE DOMAIN-CONTAINING"/>
    <property type="match status" value="1"/>
</dbReference>
<dbReference type="InterPro" id="IPR011009">
    <property type="entry name" value="Kinase-like_dom_sf"/>
</dbReference>
<dbReference type="InterPro" id="IPR015897">
    <property type="entry name" value="CHK_kinase-like"/>
</dbReference>
<evidence type="ECO:0000313" key="2">
    <source>
        <dbReference type="EMBL" id="KAL3391638.1"/>
    </source>
</evidence>
<proteinExistence type="predicted"/>
<comment type="caution">
    <text evidence="2">The sequence shown here is derived from an EMBL/GenBank/DDBJ whole genome shotgun (WGS) entry which is preliminary data.</text>
</comment>
<evidence type="ECO:0000313" key="3">
    <source>
        <dbReference type="Proteomes" id="UP001627154"/>
    </source>
</evidence>
<gene>
    <name evidence="2" type="ORF">TKK_013570</name>
</gene>
<dbReference type="Proteomes" id="UP001627154">
    <property type="component" value="Unassembled WGS sequence"/>
</dbReference>
<organism evidence="2 3">
    <name type="scientific">Trichogramma kaykai</name>
    <dbReference type="NCBI Taxonomy" id="54128"/>
    <lineage>
        <taxon>Eukaryota</taxon>
        <taxon>Metazoa</taxon>
        <taxon>Ecdysozoa</taxon>
        <taxon>Arthropoda</taxon>
        <taxon>Hexapoda</taxon>
        <taxon>Insecta</taxon>
        <taxon>Pterygota</taxon>
        <taxon>Neoptera</taxon>
        <taxon>Endopterygota</taxon>
        <taxon>Hymenoptera</taxon>
        <taxon>Apocrita</taxon>
        <taxon>Proctotrupomorpha</taxon>
        <taxon>Chalcidoidea</taxon>
        <taxon>Trichogrammatidae</taxon>
        <taxon>Trichogramma</taxon>
    </lineage>
</organism>
<reference evidence="2 3" key="1">
    <citation type="journal article" date="2024" name="bioRxiv">
        <title>A reference genome for Trichogramma kaykai: A tiny desert-dwelling parasitoid wasp with competing sex-ratio distorters.</title>
        <authorList>
            <person name="Culotta J."/>
            <person name="Lindsey A.R."/>
        </authorList>
    </citation>
    <scope>NUCLEOTIDE SEQUENCE [LARGE SCALE GENOMIC DNA]</scope>
    <source>
        <strain evidence="2 3">KSX58</strain>
    </source>
</reference>
<sequence>MSKSEEKTLLIFEDVQKAVRNAIGLDAHLVDYNFKSLSGDKVGFAGSHQFLNVEVIKNGKKLALCFFMKIFPYDVPLQVAMIKNCKLFFKESKFYESILPKLMTSVKNKYWSALCYLSKENVIILDNMKDKYFELKGMSLCETYLKSALKTLALMHASVMIAEKKLGQSFLEVYPEIFQEAVWTKQTKFYDCTVFQKAAPSKKWTNVVCHGDTWAYNCLFDDASPQPRCALVDFQMVRYAPPTSDVATLLFLATRKDERKKIEKDLLRHYHEELCSALLENDRTMKLPTFAYIMEEYEDMKTIGMVHAVVDRPITQILDIDKNSDDVDGSDGCMNIIFGRRDKLVMKLMDKHPHYKDMVLELIGEIIENA</sequence>